<dbReference type="OrthoDB" id="9760034at2"/>
<evidence type="ECO:0000256" key="5">
    <source>
        <dbReference type="ARBA" id="ARBA00022806"/>
    </source>
</evidence>
<evidence type="ECO:0000256" key="2">
    <source>
        <dbReference type="ARBA" id="ARBA00022723"/>
    </source>
</evidence>
<protein>
    <recommendedName>
        <fullName evidence="11">ATP-dependent DNA helicase RecQ</fullName>
        <ecNumber evidence="10">5.6.2.4</ecNumber>
    </recommendedName>
    <alternativeName>
        <fullName evidence="12">DNA 3'-5' helicase RecQ</fullName>
    </alternativeName>
</protein>
<keyword evidence="3" id="KW-0547">Nucleotide-binding</keyword>
<dbReference type="InterPro" id="IPR004589">
    <property type="entry name" value="DNA_helicase_ATP-dep_RecQ"/>
</dbReference>
<evidence type="ECO:0000256" key="11">
    <source>
        <dbReference type="ARBA" id="ARBA00044535"/>
    </source>
</evidence>
<keyword evidence="4" id="KW-0378">Hydrolase</keyword>
<keyword evidence="6" id="KW-0067">ATP-binding</keyword>
<keyword evidence="16" id="KW-1185">Reference proteome</keyword>
<evidence type="ECO:0000313" key="15">
    <source>
        <dbReference type="EMBL" id="ASK79350.1"/>
    </source>
</evidence>
<dbReference type="InterPro" id="IPR032284">
    <property type="entry name" value="RecQ_Zn-bd"/>
</dbReference>
<dbReference type="Pfam" id="PF00271">
    <property type="entry name" value="Helicase_C"/>
    <property type="match status" value="1"/>
</dbReference>
<dbReference type="AlphaFoldDB" id="A0A220VGH5"/>
<dbReference type="GO" id="GO:0043590">
    <property type="term" value="C:bacterial nucleoid"/>
    <property type="evidence" value="ECO:0007669"/>
    <property type="project" value="TreeGrafter"/>
</dbReference>
<proteinExistence type="inferred from homology"/>
<dbReference type="GO" id="GO:0005737">
    <property type="term" value="C:cytoplasm"/>
    <property type="evidence" value="ECO:0007669"/>
    <property type="project" value="TreeGrafter"/>
</dbReference>
<comment type="similarity">
    <text evidence="1">Belongs to the helicase family. RecQ subfamily.</text>
</comment>
<dbReference type="InterPro" id="IPR002464">
    <property type="entry name" value="DNA/RNA_helicase_DEAH_CS"/>
</dbReference>
<keyword evidence="7" id="KW-0238">DNA-binding</keyword>
<dbReference type="GO" id="GO:0043138">
    <property type="term" value="F:3'-5' DNA helicase activity"/>
    <property type="evidence" value="ECO:0007669"/>
    <property type="project" value="UniProtKB-EC"/>
</dbReference>
<dbReference type="GO" id="GO:0016787">
    <property type="term" value="F:hydrolase activity"/>
    <property type="evidence" value="ECO:0007669"/>
    <property type="project" value="UniProtKB-KW"/>
</dbReference>
<accession>A0A220VGH5</accession>
<evidence type="ECO:0000256" key="7">
    <source>
        <dbReference type="ARBA" id="ARBA00023125"/>
    </source>
</evidence>
<dbReference type="SMART" id="SM00487">
    <property type="entry name" value="DEXDc"/>
    <property type="match status" value="1"/>
</dbReference>
<keyword evidence="2" id="KW-0479">Metal-binding</keyword>
<evidence type="ECO:0000256" key="6">
    <source>
        <dbReference type="ARBA" id="ARBA00022840"/>
    </source>
</evidence>
<dbReference type="Pfam" id="PF00270">
    <property type="entry name" value="DEAD"/>
    <property type="match status" value="1"/>
</dbReference>
<evidence type="ECO:0000256" key="4">
    <source>
        <dbReference type="ARBA" id="ARBA00022801"/>
    </source>
</evidence>
<dbReference type="InterPro" id="IPR011545">
    <property type="entry name" value="DEAD/DEAH_box_helicase_dom"/>
</dbReference>
<dbReference type="EC" id="5.6.2.4" evidence="10"/>
<organism evidence="15 16">
    <name type="scientific">Paraphotobacterium marinum</name>
    <dbReference type="NCBI Taxonomy" id="1755811"/>
    <lineage>
        <taxon>Bacteria</taxon>
        <taxon>Pseudomonadati</taxon>
        <taxon>Pseudomonadota</taxon>
        <taxon>Gammaproteobacteria</taxon>
        <taxon>Vibrionales</taxon>
        <taxon>Vibrionaceae</taxon>
        <taxon>Paraphotobacterium</taxon>
    </lineage>
</organism>
<feature type="domain" description="Helicase C-terminal" evidence="14">
    <location>
        <begin position="216"/>
        <end position="370"/>
    </location>
</feature>
<evidence type="ECO:0000313" key="16">
    <source>
        <dbReference type="Proteomes" id="UP000242175"/>
    </source>
</evidence>
<keyword evidence="8" id="KW-0413">Isomerase</keyword>
<comment type="catalytic activity">
    <reaction evidence="9">
        <text>Couples ATP hydrolysis with the unwinding of duplex DNA by translocating in the 3'-5' direction.</text>
        <dbReference type="EC" id="5.6.2.4"/>
    </reaction>
</comment>
<dbReference type="GO" id="GO:0005524">
    <property type="term" value="F:ATP binding"/>
    <property type="evidence" value="ECO:0007669"/>
    <property type="project" value="UniProtKB-KW"/>
</dbReference>
<dbReference type="SMART" id="SM00490">
    <property type="entry name" value="HELICc"/>
    <property type="match status" value="1"/>
</dbReference>
<dbReference type="InterPro" id="IPR014001">
    <property type="entry name" value="Helicase_ATP-bd"/>
</dbReference>
<dbReference type="SUPFAM" id="SSF52540">
    <property type="entry name" value="P-loop containing nucleoside triphosphate hydrolases"/>
    <property type="match status" value="1"/>
</dbReference>
<dbReference type="NCBIfam" id="TIGR00614">
    <property type="entry name" value="recQ_fam"/>
    <property type="match status" value="1"/>
</dbReference>
<evidence type="ECO:0000256" key="9">
    <source>
        <dbReference type="ARBA" id="ARBA00034617"/>
    </source>
</evidence>
<dbReference type="PROSITE" id="PS00690">
    <property type="entry name" value="DEAH_ATP_HELICASE"/>
    <property type="match status" value="1"/>
</dbReference>
<dbReference type="Gene3D" id="3.40.50.300">
    <property type="entry name" value="P-loop containing nucleotide triphosphate hydrolases"/>
    <property type="match status" value="2"/>
</dbReference>
<dbReference type="Pfam" id="PF16124">
    <property type="entry name" value="RecQ_Zn_bind"/>
    <property type="match status" value="1"/>
</dbReference>
<name>A0A220VGH5_9GAMM</name>
<dbReference type="GO" id="GO:0003677">
    <property type="term" value="F:DNA binding"/>
    <property type="evidence" value="ECO:0007669"/>
    <property type="project" value="UniProtKB-KW"/>
</dbReference>
<dbReference type="PANTHER" id="PTHR13710:SF105">
    <property type="entry name" value="ATP-DEPENDENT DNA HELICASE Q1"/>
    <property type="match status" value="1"/>
</dbReference>
<evidence type="ECO:0000256" key="12">
    <source>
        <dbReference type="ARBA" id="ARBA00044550"/>
    </source>
</evidence>
<dbReference type="FunFam" id="3.40.50.300:FF:001389">
    <property type="entry name" value="ATP-dependent DNA helicase RecQ"/>
    <property type="match status" value="1"/>
</dbReference>
<dbReference type="InterPro" id="IPR036388">
    <property type="entry name" value="WH-like_DNA-bd_sf"/>
</dbReference>
<dbReference type="KEGG" id="pmai:CF386_09820"/>
<evidence type="ECO:0000256" key="3">
    <source>
        <dbReference type="ARBA" id="ARBA00022741"/>
    </source>
</evidence>
<dbReference type="GO" id="GO:0009378">
    <property type="term" value="F:four-way junction helicase activity"/>
    <property type="evidence" value="ECO:0007669"/>
    <property type="project" value="TreeGrafter"/>
</dbReference>
<gene>
    <name evidence="15" type="ORF">CF386_09820</name>
</gene>
<feature type="domain" description="Helicase ATP-binding" evidence="13">
    <location>
        <begin position="24"/>
        <end position="192"/>
    </location>
</feature>
<keyword evidence="5 15" id="KW-0347">Helicase</keyword>
<dbReference type="PROSITE" id="PS51194">
    <property type="entry name" value="HELICASE_CTER"/>
    <property type="match status" value="1"/>
</dbReference>
<dbReference type="GO" id="GO:0030894">
    <property type="term" value="C:replisome"/>
    <property type="evidence" value="ECO:0007669"/>
    <property type="project" value="TreeGrafter"/>
</dbReference>
<dbReference type="CDD" id="cd17920">
    <property type="entry name" value="DEXHc_RecQ"/>
    <property type="match status" value="1"/>
</dbReference>
<dbReference type="Gene3D" id="1.10.10.10">
    <property type="entry name" value="Winged helix-like DNA-binding domain superfamily/Winged helix DNA-binding domain"/>
    <property type="match status" value="1"/>
</dbReference>
<dbReference type="PROSITE" id="PS51192">
    <property type="entry name" value="HELICASE_ATP_BIND_1"/>
    <property type="match status" value="1"/>
</dbReference>
<dbReference type="PANTHER" id="PTHR13710">
    <property type="entry name" value="DNA HELICASE RECQ FAMILY MEMBER"/>
    <property type="match status" value="1"/>
</dbReference>
<dbReference type="EMBL" id="CP022356">
    <property type="protein sequence ID" value="ASK79350.1"/>
    <property type="molecule type" value="Genomic_DNA"/>
</dbReference>
<dbReference type="RefSeq" id="WP_089074258.1">
    <property type="nucleotide sequence ID" value="NZ_CBCSAM010000004.1"/>
</dbReference>
<dbReference type="Proteomes" id="UP000242175">
    <property type="component" value="Chromosome small"/>
</dbReference>
<evidence type="ECO:0000259" key="14">
    <source>
        <dbReference type="PROSITE" id="PS51194"/>
    </source>
</evidence>
<dbReference type="GO" id="GO:0006281">
    <property type="term" value="P:DNA repair"/>
    <property type="evidence" value="ECO:0007669"/>
    <property type="project" value="TreeGrafter"/>
</dbReference>
<sequence>MSIKEALNYYFGFSSFKPYQKPVIQSVLEGNSTLAVFPTGAGKSLCFQLPALLKENLTIVVSPLIALMKDQVDFLKSNNIPAERLDSSLSVEQYTALIKDIKTNKIKILYVSPERFNNERFRYFFQQVKVSLFVIDEAHCISEWGHNFRPEYLKLPIYAEGLRVKTILALTATANPKVQNDICNSLKIDKQHTYISGFFRQNLKLNFSVFDDKGHQNDHLIDKLKKNPPGATIIYTTLQKTTEELTQILKKYNIAARPYHAGMSSEIRQQNQDWFLKTNNPIMISTIAFGMGIDKSDIRYIYHYNLPKSLENYAQEIGRAGRDQKNSYCEVLAYPHDINTLENFIYGDMPNVSNIHQFLEYVFSHNNNISLKLSETSRQFDIKINVLRTILTYLELNNLVKSIAPIYTEYKFEPNLSSKEILNSIPVENKHIVYLIFKNLIKGRKFFTIKMDELITEYQINRGEVIRVLNLLTDTQMINLFTKGIAHQYQLLTNVDDISLLTSKIFDLLNGRENADLKRIQSVMDLINSNSCQSIYLSNYFGEHLSNPCGQCHYCMSHLTLNLKRTSDTFTFSDKERNVLQNLLDELPTSLYDSRNISKILIGLNSPFITKFKYNKHPIFGKYSDIPFNLIESNIQKEINSDTN</sequence>
<dbReference type="GO" id="GO:0006310">
    <property type="term" value="P:DNA recombination"/>
    <property type="evidence" value="ECO:0007669"/>
    <property type="project" value="InterPro"/>
</dbReference>
<dbReference type="GO" id="GO:0046872">
    <property type="term" value="F:metal ion binding"/>
    <property type="evidence" value="ECO:0007669"/>
    <property type="project" value="UniProtKB-KW"/>
</dbReference>
<reference evidence="15 16" key="1">
    <citation type="journal article" date="2016" name="Int. J. Syst. Evol. Microbiol.">
        <title>Paraphotobacterium marinum gen. nov., sp. nov., a member of the family Vibrionaceae, isolated from surface seawater.</title>
        <authorList>
            <person name="Huang Z."/>
            <person name="Dong C."/>
            <person name="Shao Z."/>
        </authorList>
    </citation>
    <scope>NUCLEOTIDE SEQUENCE [LARGE SCALE GENOMIC DNA]</scope>
    <source>
        <strain evidence="15 16">NSCS20N07D</strain>
    </source>
</reference>
<evidence type="ECO:0000259" key="13">
    <source>
        <dbReference type="PROSITE" id="PS51192"/>
    </source>
</evidence>
<dbReference type="InterPro" id="IPR027417">
    <property type="entry name" value="P-loop_NTPase"/>
</dbReference>
<evidence type="ECO:0000256" key="10">
    <source>
        <dbReference type="ARBA" id="ARBA00034808"/>
    </source>
</evidence>
<dbReference type="InterPro" id="IPR001650">
    <property type="entry name" value="Helicase_C-like"/>
</dbReference>
<evidence type="ECO:0000256" key="8">
    <source>
        <dbReference type="ARBA" id="ARBA00023235"/>
    </source>
</evidence>
<evidence type="ECO:0000256" key="1">
    <source>
        <dbReference type="ARBA" id="ARBA00005446"/>
    </source>
</evidence>